<dbReference type="AlphaFoldDB" id="I9HPQ2"/>
<reference evidence="1 2" key="1">
    <citation type="submission" date="2012-02" db="EMBL/GenBank/DDBJ databases">
        <title>The Genome Sequence of Bacteroides salyersiae CL02T12C01.</title>
        <authorList>
            <consortium name="The Broad Institute Genome Sequencing Platform"/>
            <person name="Earl A."/>
            <person name="Ward D."/>
            <person name="Feldgarden M."/>
            <person name="Gevers D."/>
            <person name="Zitomersky N.L."/>
            <person name="Coyne M.J."/>
            <person name="Comstock L.E."/>
            <person name="Young S.K."/>
            <person name="Zeng Q."/>
            <person name="Gargeya S."/>
            <person name="Fitzgerald M."/>
            <person name="Haas B."/>
            <person name="Abouelleil A."/>
            <person name="Alvarado L."/>
            <person name="Arachchi H.M."/>
            <person name="Berlin A."/>
            <person name="Chapman S.B."/>
            <person name="Gearin G."/>
            <person name="Goldberg J."/>
            <person name="Griggs A."/>
            <person name="Gujja S."/>
            <person name="Hansen M."/>
            <person name="Heiman D."/>
            <person name="Howarth C."/>
            <person name="Larimer J."/>
            <person name="Lui A."/>
            <person name="MacDonald P.J.P."/>
            <person name="McCowen C."/>
            <person name="Montmayeur A."/>
            <person name="Murphy C."/>
            <person name="Neiman D."/>
            <person name="Pearson M."/>
            <person name="Priest M."/>
            <person name="Roberts A."/>
            <person name="Saif S."/>
            <person name="Shea T."/>
            <person name="Sisk P."/>
            <person name="Stolte C."/>
            <person name="Sykes S."/>
            <person name="Wortman J."/>
            <person name="Nusbaum C."/>
            <person name="Birren B."/>
        </authorList>
    </citation>
    <scope>NUCLEOTIDE SEQUENCE [LARGE SCALE GENOMIC DNA]</scope>
    <source>
        <strain evidence="1 2">CL02T12C01</strain>
    </source>
</reference>
<dbReference type="RefSeq" id="WP_005932433.1">
    <property type="nucleotide sequence ID" value="NZ_JH724308.1"/>
</dbReference>
<sequence length="76" mass="8872">MMKRLLFVGFVWKKVTEVVIDIEIKSIATMENKVMNDICKDDYLIDDRGKNGVREFKGEWIRFGNGNYTEVLVQIA</sequence>
<gene>
    <name evidence="1" type="ORF">HMPREF1071_02824</name>
</gene>
<dbReference type="EMBL" id="AGXV01000032">
    <property type="protein sequence ID" value="EIY62204.1"/>
    <property type="molecule type" value="Genomic_DNA"/>
</dbReference>
<comment type="caution">
    <text evidence="1">The sequence shown here is derived from an EMBL/GenBank/DDBJ whole genome shotgun (WGS) entry which is preliminary data.</text>
</comment>
<evidence type="ECO:0000313" key="1">
    <source>
        <dbReference type="EMBL" id="EIY62204.1"/>
    </source>
</evidence>
<dbReference type="OrthoDB" id="9814831at2"/>
<dbReference type="HOGENOM" id="CLU_2647022_0_0_10"/>
<keyword evidence="2" id="KW-1185">Reference proteome</keyword>
<name>I9HPQ2_9BACE</name>
<dbReference type="PATRIC" id="fig|997887.3.peg.2925"/>
<accession>I9HPQ2</accession>
<proteinExistence type="predicted"/>
<protein>
    <submittedName>
        <fullName evidence="1">Uncharacterized protein</fullName>
    </submittedName>
</protein>
<organism evidence="1 2">
    <name type="scientific">Bacteroides salyersiae CL02T12C01</name>
    <dbReference type="NCBI Taxonomy" id="997887"/>
    <lineage>
        <taxon>Bacteria</taxon>
        <taxon>Pseudomonadati</taxon>
        <taxon>Bacteroidota</taxon>
        <taxon>Bacteroidia</taxon>
        <taxon>Bacteroidales</taxon>
        <taxon>Bacteroidaceae</taxon>
        <taxon>Bacteroides</taxon>
    </lineage>
</organism>
<evidence type="ECO:0000313" key="2">
    <source>
        <dbReference type="Proteomes" id="UP000005150"/>
    </source>
</evidence>
<dbReference type="Proteomes" id="UP000005150">
    <property type="component" value="Unassembled WGS sequence"/>
</dbReference>